<protein>
    <submittedName>
        <fullName evidence="1">Uncharacterized protein</fullName>
    </submittedName>
</protein>
<feature type="non-terminal residue" evidence="1">
    <location>
        <position position="1"/>
    </location>
</feature>
<comment type="caution">
    <text evidence="1">The sequence shown here is derived from an EMBL/GenBank/DDBJ whole genome shotgun (WGS) entry which is preliminary data.</text>
</comment>
<evidence type="ECO:0000313" key="1">
    <source>
        <dbReference type="EMBL" id="KKU02478.1"/>
    </source>
</evidence>
<gene>
    <name evidence="1" type="ORF">UX05_C0013G0001</name>
</gene>
<accession>A0A0G1PAR0</accession>
<dbReference type="EMBL" id="LCKS01000013">
    <property type="protein sequence ID" value="KKU02478.1"/>
    <property type="molecule type" value="Genomic_DNA"/>
</dbReference>
<sequence>SAKETLGKSLISFIKAYQPEVGYVYFQSGEGKGSNKTYEKTNIRFLSYHYLLEKEVRFD</sequence>
<evidence type="ECO:0000313" key="2">
    <source>
        <dbReference type="Proteomes" id="UP000034264"/>
    </source>
</evidence>
<organism evidence="1 2">
    <name type="scientific">Candidatus Amesbacteria bacterium GW2011_GWC2_45_19</name>
    <dbReference type="NCBI Taxonomy" id="1618366"/>
    <lineage>
        <taxon>Bacteria</taxon>
        <taxon>Candidatus Amesiibacteriota</taxon>
    </lineage>
</organism>
<dbReference type="AlphaFoldDB" id="A0A0G1PAR0"/>
<name>A0A0G1PAR0_9BACT</name>
<proteinExistence type="predicted"/>
<reference evidence="1 2" key="1">
    <citation type="journal article" date="2015" name="Nature">
        <title>rRNA introns, odd ribosomes, and small enigmatic genomes across a large radiation of phyla.</title>
        <authorList>
            <person name="Brown C.T."/>
            <person name="Hug L.A."/>
            <person name="Thomas B.C."/>
            <person name="Sharon I."/>
            <person name="Castelle C.J."/>
            <person name="Singh A."/>
            <person name="Wilkins M.J."/>
            <person name="Williams K.H."/>
            <person name="Banfield J.F."/>
        </authorList>
    </citation>
    <scope>NUCLEOTIDE SEQUENCE [LARGE SCALE GENOMIC DNA]</scope>
</reference>
<dbReference type="Proteomes" id="UP000034264">
    <property type="component" value="Unassembled WGS sequence"/>
</dbReference>